<proteinExistence type="predicted"/>
<dbReference type="Gene3D" id="2.30.140.50">
    <property type="entry name" value="Protein of unknown function DUF2790"/>
    <property type="match status" value="1"/>
</dbReference>
<evidence type="ECO:0000256" key="1">
    <source>
        <dbReference type="SAM" id="SignalP"/>
    </source>
</evidence>
<organism evidence="2 3">
    <name type="scientific">Azomonas agilis</name>
    <dbReference type="NCBI Taxonomy" id="116849"/>
    <lineage>
        <taxon>Bacteria</taxon>
        <taxon>Pseudomonadati</taxon>
        <taxon>Pseudomonadota</taxon>
        <taxon>Gammaproteobacteria</taxon>
        <taxon>Pseudomonadales</taxon>
        <taxon>Pseudomonadaceae</taxon>
        <taxon>Azomonas</taxon>
    </lineage>
</organism>
<keyword evidence="1" id="KW-0732">Signal</keyword>
<accession>A0A562HYC5</accession>
<dbReference type="OrthoDB" id="7027858at2"/>
<dbReference type="EMBL" id="VLKG01000020">
    <property type="protein sequence ID" value="TWH63789.1"/>
    <property type="molecule type" value="Genomic_DNA"/>
</dbReference>
<evidence type="ECO:0000313" key="3">
    <source>
        <dbReference type="Proteomes" id="UP000319627"/>
    </source>
</evidence>
<dbReference type="RefSeq" id="WP_144573369.1">
    <property type="nucleotide sequence ID" value="NZ_VLKG01000020.1"/>
</dbReference>
<evidence type="ECO:0000313" key="2">
    <source>
        <dbReference type="EMBL" id="TWH63789.1"/>
    </source>
</evidence>
<feature type="signal peptide" evidence="1">
    <location>
        <begin position="1"/>
        <end position="22"/>
    </location>
</feature>
<sequence length="86" mass="9373">MNTQVKIAALMLVSALPLMSQAAEPVVEVEHYSYGQTLDVKEVVSIQALQPESSCGVIEKKITYKDSQGQEHEMVYETVGNGCQNG</sequence>
<dbReference type="Proteomes" id="UP000319627">
    <property type="component" value="Unassembled WGS sequence"/>
</dbReference>
<protein>
    <submittedName>
        <fullName evidence="2">Uncharacterized protein DUF2790</fullName>
    </submittedName>
</protein>
<feature type="chain" id="PRO_5021937917" evidence="1">
    <location>
        <begin position="23"/>
        <end position="86"/>
    </location>
</feature>
<keyword evidence="3" id="KW-1185">Reference proteome</keyword>
<reference evidence="2 3" key="1">
    <citation type="submission" date="2019-07" db="EMBL/GenBank/DDBJ databases">
        <title>Genomic Encyclopedia of Type Strains, Phase I: the one thousand microbial genomes (KMG-I) project.</title>
        <authorList>
            <person name="Kyrpides N."/>
        </authorList>
    </citation>
    <scope>NUCLEOTIDE SEQUENCE [LARGE SCALE GENOMIC DNA]</scope>
    <source>
        <strain evidence="2 3">DSM 375</strain>
    </source>
</reference>
<dbReference type="Pfam" id="PF10976">
    <property type="entry name" value="DUF2790"/>
    <property type="match status" value="1"/>
</dbReference>
<dbReference type="AlphaFoldDB" id="A0A562HYC5"/>
<gene>
    <name evidence="2" type="ORF">LX59_03116</name>
</gene>
<dbReference type="InterPro" id="IPR021245">
    <property type="entry name" value="DUF2790"/>
</dbReference>
<name>A0A562HYC5_9GAMM</name>
<comment type="caution">
    <text evidence="2">The sequence shown here is derived from an EMBL/GenBank/DDBJ whole genome shotgun (WGS) entry which is preliminary data.</text>
</comment>